<feature type="domain" description="RRM" evidence="3">
    <location>
        <begin position="191"/>
        <end position="270"/>
    </location>
</feature>
<dbReference type="InterPro" id="IPR012677">
    <property type="entry name" value="Nucleotide-bd_a/b_plait_sf"/>
</dbReference>
<proteinExistence type="predicted"/>
<dbReference type="GO" id="GO:1901259">
    <property type="term" value="P:chloroplast rRNA processing"/>
    <property type="evidence" value="ECO:0007669"/>
    <property type="project" value="TreeGrafter"/>
</dbReference>
<dbReference type="AlphaFoldDB" id="A0AAV1E9C5"/>
<dbReference type="EMBL" id="OX459125">
    <property type="protein sequence ID" value="CAI9116230.1"/>
    <property type="molecule type" value="Genomic_DNA"/>
</dbReference>
<dbReference type="GO" id="GO:0003729">
    <property type="term" value="F:mRNA binding"/>
    <property type="evidence" value="ECO:0007669"/>
    <property type="project" value="TreeGrafter"/>
</dbReference>
<dbReference type="InterPro" id="IPR003954">
    <property type="entry name" value="RRM_euk-type"/>
</dbReference>
<dbReference type="PANTHER" id="PTHR48025:SF17">
    <property type="entry name" value="28 KDA RIBONUCLEOPROTEIN, CHLOROPLASTIC"/>
    <property type="match status" value="1"/>
</dbReference>
<keyword evidence="5" id="KW-1185">Reference proteome</keyword>
<dbReference type="SMART" id="SM00360">
    <property type="entry name" value="RRM"/>
    <property type="match status" value="2"/>
</dbReference>
<dbReference type="InterPro" id="IPR035979">
    <property type="entry name" value="RBD_domain_sf"/>
</dbReference>
<accession>A0AAV1E9C5</accession>
<sequence length="294" mass="33017">MALLRVLHGPCATDFSFHHDQILLSSTSPQIQHFYKPLQLNNVISFPSLSLKIPSKSQRLNLYQLHVSSSIEAEAVTESPEDVENGEQEEEEFSKTRILAQNVPWTCTADDIRPLFEKYGTVVDVELSMFNKTRNRGLAFVTMGSPEEAQAAFSNLESYEYAGRVLKLNWAKPKKIKPPPPKPKPKTLPIHNLYVANVSFQARAKDLKEFFNANNGNVVSAEIIFQDKPRRSAGYGFVSFNTKEDAEAALTAFQGKEFMGRPIRVARSRTFLRPQTKVALNGTGEEPESLDKVD</sequence>
<protein>
    <submittedName>
        <fullName evidence="4">OLC1v1017326C1</fullName>
    </submittedName>
</protein>
<keyword evidence="1 2" id="KW-0694">RNA-binding</keyword>
<organism evidence="4 5">
    <name type="scientific">Oldenlandia corymbosa var. corymbosa</name>
    <dbReference type="NCBI Taxonomy" id="529605"/>
    <lineage>
        <taxon>Eukaryota</taxon>
        <taxon>Viridiplantae</taxon>
        <taxon>Streptophyta</taxon>
        <taxon>Embryophyta</taxon>
        <taxon>Tracheophyta</taxon>
        <taxon>Spermatophyta</taxon>
        <taxon>Magnoliopsida</taxon>
        <taxon>eudicotyledons</taxon>
        <taxon>Gunneridae</taxon>
        <taxon>Pentapetalae</taxon>
        <taxon>asterids</taxon>
        <taxon>lamiids</taxon>
        <taxon>Gentianales</taxon>
        <taxon>Rubiaceae</taxon>
        <taxon>Rubioideae</taxon>
        <taxon>Spermacoceae</taxon>
        <taxon>Hedyotis-Oldenlandia complex</taxon>
        <taxon>Oldenlandia</taxon>
    </lineage>
</organism>
<evidence type="ECO:0000256" key="1">
    <source>
        <dbReference type="ARBA" id="ARBA00022884"/>
    </source>
</evidence>
<dbReference type="Proteomes" id="UP001161247">
    <property type="component" value="Chromosome 8"/>
</dbReference>
<dbReference type="InterPro" id="IPR050502">
    <property type="entry name" value="Euk_RNA-bind_prot"/>
</dbReference>
<evidence type="ECO:0000256" key="2">
    <source>
        <dbReference type="PROSITE-ProRule" id="PRU00176"/>
    </source>
</evidence>
<dbReference type="PANTHER" id="PTHR48025">
    <property type="entry name" value="OS02G0815200 PROTEIN"/>
    <property type="match status" value="1"/>
</dbReference>
<dbReference type="SUPFAM" id="SSF54928">
    <property type="entry name" value="RNA-binding domain, RBD"/>
    <property type="match status" value="2"/>
</dbReference>
<dbReference type="GO" id="GO:0009535">
    <property type="term" value="C:chloroplast thylakoid membrane"/>
    <property type="evidence" value="ECO:0007669"/>
    <property type="project" value="TreeGrafter"/>
</dbReference>
<feature type="domain" description="RRM" evidence="3">
    <location>
        <begin position="96"/>
        <end position="173"/>
    </location>
</feature>
<evidence type="ECO:0000313" key="4">
    <source>
        <dbReference type="EMBL" id="CAI9116230.1"/>
    </source>
</evidence>
<dbReference type="Pfam" id="PF00076">
    <property type="entry name" value="RRM_1"/>
    <property type="match status" value="2"/>
</dbReference>
<gene>
    <name evidence="4" type="ORF">OLC1_LOCUS22584</name>
</gene>
<reference evidence="4" key="1">
    <citation type="submission" date="2023-03" db="EMBL/GenBank/DDBJ databases">
        <authorList>
            <person name="Julca I."/>
        </authorList>
    </citation>
    <scope>NUCLEOTIDE SEQUENCE</scope>
</reference>
<evidence type="ECO:0000313" key="5">
    <source>
        <dbReference type="Proteomes" id="UP001161247"/>
    </source>
</evidence>
<name>A0AAV1E9C5_OLDCO</name>
<dbReference type="InterPro" id="IPR000504">
    <property type="entry name" value="RRM_dom"/>
</dbReference>
<dbReference type="SMART" id="SM00361">
    <property type="entry name" value="RRM_1"/>
    <property type="match status" value="2"/>
</dbReference>
<dbReference type="Gene3D" id="3.30.70.330">
    <property type="match status" value="2"/>
</dbReference>
<evidence type="ECO:0000259" key="3">
    <source>
        <dbReference type="PROSITE" id="PS50102"/>
    </source>
</evidence>
<dbReference type="PROSITE" id="PS50102">
    <property type="entry name" value="RRM"/>
    <property type="match status" value="2"/>
</dbReference>